<name>A0A223CYT9_9BACL</name>
<dbReference type="InterPro" id="IPR016181">
    <property type="entry name" value="Acyl_CoA_acyltransferase"/>
</dbReference>
<proteinExistence type="predicted"/>
<dbReference type="AlphaFoldDB" id="A0A223CYT9"/>
<protein>
    <recommendedName>
        <fullName evidence="3">N-acetyltransferase domain-containing protein</fullName>
    </recommendedName>
</protein>
<keyword evidence="5" id="KW-1185">Reference proteome</keyword>
<keyword evidence="2" id="KW-0012">Acyltransferase</keyword>
<dbReference type="SUPFAM" id="SSF55729">
    <property type="entry name" value="Acyl-CoA N-acyltransferases (Nat)"/>
    <property type="match status" value="1"/>
</dbReference>
<dbReference type="Gene3D" id="3.40.630.30">
    <property type="match status" value="1"/>
</dbReference>
<dbReference type="EMBL" id="CP022657">
    <property type="protein sequence ID" value="ASS74237.1"/>
    <property type="molecule type" value="Genomic_DNA"/>
</dbReference>
<evidence type="ECO:0000256" key="2">
    <source>
        <dbReference type="ARBA" id="ARBA00023315"/>
    </source>
</evidence>
<evidence type="ECO:0000256" key="1">
    <source>
        <dbReference type="ARBA" id="ARBA00022679"/>
    </source>
</evidence>
<evidence type="ECO:0000313" key="5">
    <source>
        <dbReference type="Proteomes" id="UP000214688"/>
    </source>
</evidence>
<organism evidence="4 5">
    <name type="scientific">Tumebacillus algifaecis</name>
    <dbReference type="NCBI Taxonomy" id="1214604"/>
    <lineage>
        <taxon>Bacteria</taxon>
        <taxon>Bacillati</taxon>
        <taxon>Bacillota</taxon>
        <taxon>Bacilli</taxon>
        <taxon>Bacillales</taxon>
        <taxon>Alicyclobacillaceae</taxon>
        <taxon>Tumebacillus</taxon>
    </lineage>
</organism>
<dbReference type="CDD" id="cd04301">
    <property type="entry name" value="NAT_SF"/>
    <property type="match status" value="1"/>
</dbReference>
<sequence length="148" mass="16489">MHMEIVRAVGVDLEFVKDHGVESLQDGTMGTFDATGREERAKEIMNAVWERGGYAFVAKKDEQILGWIIAGLNVDYFSGEEVGFIYDLYAFVEHRGKGVGKALLQHAIADLRDKGYAEIRLNVFAGNPAQKLYESLGFAVRSSQMVLK</sequence>
<dbReference type="GO" id="GO:0016747">
    <property type="term" value="F:acyltransferase activity, transferring groups other than amino-acyl groups"/>
    <property type="evidence" value="ECO:0007669"/>
    <property type="project" value="InterPro"/>
</dbReference>
<feature type="domain" description="N-acetyltransferase" evidence="3">
    <location>
        <begin position="3"/>
        <end position="148"/>
    </location>
</feature>
<dbReference type="KEGG" id="tab:CIG75_04055"/>
<evidence type="ECO:0000313" key="4">
    <source>
        <dbReference type="EMBL" id="ASS74237.1"/>
    </source>
</evidence>
<dbReference type="Proteomes" id="UP000214688">
    <property type="component" value="Chromosome"/>
</dbReference>
<accession>A0A223CYT9</accession>
<evidence type="ECO:0000259" key="3">
    <source>
        <dbReference type="PROSITE" id="PS51186"/>
    </source>
</evidence>
<reference evidence="4 5" key="1">
    <citation type="journal article" date="2015" name="Int. J. Syst. Evol. Microbiol.">
        <title>Tumebacillus algifaecis sp. nov., isolated from decomposing algal scum.</title>
        <authorList>
            <person name="Wu Y.F."/>
            <person name="Zhang B."/>
            <person name="Xing P."/>
            <person name="Wu Q.L."/>
            <person name="Liu S.J."/>
        </authorList>
    </citation>
    <scope>NUCLEOTIDE SEQUENCE [LARGE SCALE GENOMIC DNA]</scope>
    <source>
        <strain evidence="4 5">THMBR28</strain>
    </source>
</reference>
<dbReference type="PANTHER" id="PTHR43420">
    <property type="entry name" value="ACETYLTRANSFERASE"/>
    <property type="match status" value="1"/>
</dbReference>
<gene>
    <name evidence="4" type="ORF">CIG75_04055</name>
</gene>
<dbReference type="InterPro" id="IPR000182">
    <property type="entry name" value="GNAT_dom"/>
</dbReference>
<dbReference type="InterPro" id="IPR050680">
    <property type="entry name" value="YpeA/RimI_acetyltransf"/>
</dbReference>
<dbReference type="Pfam" id="PF00583">
    <property type="entry name" value="Acetyltransf_1"/>
    <property type="match status" value="1"/>
</dbReference>
<keyword evidence="1" id="KW-0808">Transferase</keyword>
<dbReference type="PROSITE" id="PS51186">
    <property type="entry name" value="GNAT"/>
    <property type="match status" value="1"/>
</dbReference>